<sequence length="222" mass="26090">MHGFDYLIIVTIGSIFASNIINEDKECNKFINNIVTQSLDKNNGLEIKNSTSLNKNKRVYDDNEPLNLSIKFKVLEKIPKIVRYNTTNLLIQEECSNSNAINFDETFIKKLVSLNFFEYIFGIIEKDLINILNIYCTYSDLENGFIFNIISQLEKLSLDEQKIAYFINKTNEILNLKVKDKLLNDNKNMFINKIISTNYYKKNIKKYLTVNYKEKHYKLICM</sequence>
<name>T0L4J8_9MICR</name>
<dbReference type="AlphaFoldDB" id="T0L4J8"/>
<evidence type="ECO:0000313" key="2">
    <source>
        <dbReference type="Proteomes" id="UP000053780"/>
    </source>
</evidence>
<reference evidence="1 2" key="1">
    <citation type="journal article" date="2013" name="BMC Genomics">
        <title>Genome sequencing and comparative genomics of honey bee microsporidia, Nosema apis reveal novel insights into host-parasite interactions.</title>
        <authorList>
            <person name="Chen Yp."/>
            <person name="Pettis J.S."/>
            <person name="Zhao Y."/>
            <person name="Liu X."/>
            <person name="Tallon L.J."/>
            <person name="Sadzewicz L.D."/>
            <person name="Li R."/>
            <person name="Zheng H."/>
            <person name="Huang S."/>
            <person name="Zhang X."/>
            <person name="Hamilton M.C."/>
            <person name="Pernal S.F."/>
            <person name="Melathopoulos A.P."/>
            <person name="Yan X."/>
            <person name="Evans J.D."/>
        </authorList>
    </citation>
    <scope>NUCLEOTIDE SEQUENCE [LARGE SCALE GENOMIC DNA]</scope>
    <source>
        <strain evidence="1 2">BRL 01</strain>
    </source>
</reference>
<protein>
    <submittedName>
        <fullName evidence="1">Uncharacterized protein</fullName>
    </submittedName>
</protein>
<dbReference type="VEuPathDB" id="MicrosporidiaDB:NAPIS_ORF00010"/>
<accession>T0L4J8</accession>
<proteinExistence type="predicted"/>
<keyword evidence="2" id="KW-1185">Reference proteome</keyword>
<dbReference type="Proteomes" id="UP000053780">
    <property type="component" value="Unassembled WGS sequence"/>
</dbReference>
<organism evidence="1 2">
    <name type="scientific">Vairimorpha apis BRL 01</name>
    <dbReference type="NCBI Taxonomy" id="1037528"/>
    <lineage>
        <taxon>Eukaryota</taxon>
        <taxon>Fungi</taxon>
        <taxon>Fungi incertae sedis</taxon>
        <taxon>Microsporidia</taxon>
        <taxon>Nosematidae</taxon>
        <taxon>Vairimorpha</taxon>
    </lineage>
</organism>
<dbReference type="HOGENOM" id="CLU_090727_0_0_1"/>
<gene>
    <name evidence="1" type="ORF">NAPIS_ORF00010</name>
</gene>
<evidence type="ECO:0000313" key="1">
    <source>
        <dbReference type="EMBL" id="EQB62417.1"/>
    </source>
</evidence>
<dbReference type="EMBL" id="KE646836">
    <property type="protein sequence ID" value="EQB62417.1"/>
    <property type="molecule type" value="Genomic_DNA"/>
</dbReference>